<organism evidence="1 2">
    <name type="scientific">Diphasiastrum complanatum</name>
    <name type="common">Issler's clubmoss</name>
    <name type="synonym">Lycopodium complanatum</name>
    <dbReference type="NCBI Taxonomy" id="34168"/>
    <lineage>
        <taxon>Eukaryota</taxon>
        <taxon>Viridiplantae</taxon>
        <taxon>Streptophyta</taxon>
        <taxon>Embryophyta</taxon>
        <taxon>Tracheophyta</taxon>
        <taxon>Lycopodiopsida</taxon>
        <taxon>Lycopodiales</taxon>
        <taxon>Lycopodiaceae</taxon>
        <taxon>Lycopodioideae</taxon>
        <taxon>Diphasiastrum</taxon>
    </lineage>
</organism>
<dbReference type="Proteomes" id="UP001162992">
    <property type="component" value="Chromosome 16"/>
</dbReference>
<evidence type="ECO:0000313" key="2">
    <source>
        <dbReference type="Proteomes" id="UP001162992"/>
    </source>
</evidence>
<gene>
    <name evidence="1" type="ORF">O6H91_16G049700</name>
</gene>
<reference evidence="2" key="1">
    <citation type="journal article" date="2024" name="Proc. Natl. Acad. Sci. U.S.A.">
        <title>Extraordinary preservation of gene collinearity over three hundred million years revealed in homosporous lycophytes.</title>
        <authorList>
            <person name="Li C."/>
            <person name="Wickell D."/>
            <person name="Kuo L.Y."/>
            <person name="Chen X."/>
            <person name="Nie B."/>
            <person name="Liao X."/>
            <person name="Peng D."/>
            <person name="Ji J."/>
            <person name="Jenkins J."/>
            <person name="Williams M."/>
            <person name="Shu S."/>
            <person name="Plott C."/>
            <person name="Barry K."/>
            <person name="Rajasekar S."/>
            <person name="Grimwood J."/>
            <person name="Han X."/>
            <person name="Sun S."/>
            <person name="Hou Z."/>
            <person name="He W."/>
            <person name="Dai G."/>
            <person name="Sun C."/>
            <person name="Schmutz J."/>
            <person name="Leebens-Mack J.H."/>
            <person name="Li F.W."/>
            <person name="Wang L."/>
        </authorList>
    </citation>
    <scope>NUCLEOTIDE SEQUENCE [LARGE SCALE GENOMIC DNA]</scope>
    <source>
        <strain evidence="2">cv. PW_Plant_1</strain>
    </source>
</reference>
<name>A0ACC2BCA6_DIPCM</name>
<accession>A0ACC2BCA6</accession>
<proteinExistence type="predicted"/>
<dbReference type="EMBL" id="CM055107">
    <property type="protein sequence ID" value="KAJ7527347.1"/>
    <property type="molecule type" value="Genomic_DNA"/>
</dbReference>
<comment type="caution">
    <text evidence="1">The sequence shown here is derived from an EMBL/GenBank/DDBJ whole genome shotgun (WGS) entry which is preliminary data.</text>
</comment>
<sequence>MSTSLKMEDAISARTFTIEDAYDNVGFGTFQMLILLYAGMSYMAEAMELMLLSFVGPAVQDLWNLSPRQVSIISSVVFAGMMLGAYSWGVLSDMKGRRIGFFATAVLTFVAGFSSTFSPNYYSLLLLRGLVGVGLGGGPVFSSWFMEFTPSPNRGMWMVIFTLFWTFGSIFEAALAWVVMPSLGWRWLLGLSSLPLIVLLAFYPLVPESPRYSISKGETDKALNVLETMARVNRKQLPVGRLVPYHNGGNRELEQVSDLQVAEAVHLLPNLAAVTDKTLRKQTGAQNISSSILILLSPSLLCSTMLLWFVFFSNAFTYYGLVLLTSQLSGGGSCGVHTTTNLLSTNADTNLYRDVFVTSFAELPGLVVAAAIVDRVGRKHSMAGLFGLCGLFLLPLLYRQPETFTTFLLFGARACIMGSFTILYIYAPEVYPTRSRSTGLGIANSFARIGGLLCPLVAVDLVQNCHQFLAVTLFTIVPVLATFATMCFPKETKGCALSDTFDDR</sequence>
<evidence type="ECO:0000313" key="1">
    <source>
        <dbReference type="EMBL" id="KAJ7527347.1"/>
    </source>
</evidence>
<protein>
    <submittedName>
        <fullName evidence="1">Uncharacterized protein</fullName>
    </submittedName>
</protein>
<keyword evidence="2" id="KW-1185">Reference proteome</keyword>